<dbReference type="Proteomes" id="UP000499080">
    <property type="component" value="Unassembled WGS sequence"/>
</dbReference>
<protein>
    <submittedName>
        <fullName evidence="1">Uncharacterized protein</fullName>
    </submittedName>
</protein>
<gene>
    <name evidence="1" type="ORF">AVEN_163996_1</name>
</gene>
<proteinExistence type="predicted"/>
<dbReference type="EMBL" id="BGPR01000321">
    <property type="protein sequence ID" value="GBM12939.1"/>
    <property type="molecule type" value="Genomic_DNA"/>
</dbReference>
<keyword evidence="2" id="KW-1185">Reference proteome</keyword>
<organism evidence="1 2">
    <name type="scientific">Araneus ventricosus</name>
    <name type="common">Orbweaver spider</name>
    <name type="synonym">Epeira ventricosa</name>
    <dbReference type="NCBI Taxonomy" id="182803"/>
    <lineage>
        <taxon>Eukaryota</taxon>
        <taxon>Metazoa</taxon>
        <taxon>Ecdysozoa</taxon>
        <taxon>Arthropoda</taxon>
        <taxon>Chelicerata</taxon>
        <taxon>Arachnida</taxon>
        <taxon>Araneae</taxon>
        <taxon>Araneomorphae</taxon>
        <taxon>Entelegynae</taxon>
        <taxon>Araneoidea</taxon>
        <taxon>Araneidae</taxon>
        <taxon>Araneus</taxon>
    </lineage>
</organism>
<name>A0A4Y2D9M7_ARAVE</name>
<accession>A0A4Y2D9M7</accession>
<comment type="caution">
    <text evidence="1">The sequence shown here is derived from an EMBL/GenBank/DDBJ whole genome shotgun (WGS) entry which is preliminary data.</text>
</comment>
<reference evidence="1 2" key="1">
    <citation type="journal article" date="2019" name="Sci. Rep.">
        <title>Orb-weaving spider Araneus ventricosus genome elucidates the spidroin gene catalogue.</title>
        <authorList>
            <person name="Kono N."/>
            <person name="Nakamura H."/>
            <person name="Ohtoshi R."/>
            <person name="Moran D.A.P."/>
            <person name="Shinohara A."/>
            <person name="Yoshida Y."/>
            <person name="Fujiwara M."/>
            <person name="Mori M."/>
            <person name="Tomita M."/>
            <person name="Arakawa K."/>
        </authorList>
    </citation>
    <scope>NUCLEOTIDE SEQUENCE [LARGE SCALE GENOMIC DNA]</scope>
</reference>
<sequence length="143" mass="16256">MQGRKYFPSAVDDVGQLQEFPRFLHVNFTSHPGGNSLCDLTSCITEPFCSKCLDRHYEDRLIGSYLLLFRLNSSNYLICLEYGLSQFLKLSVLMRPSLQFLHDGHPIHFSHRVRNHLTSPLDTSVSAVVVQCIGLINCRSVIL</sequence>
<evidence type="ECO:0000313" key="1">
    <source>
        <dbReference type="EMBL" id="GBM12939.1"/>
    </source>
</evidence>
<dbReference type="AlphaFoldDB" id="A0A4Y2D9M7"/>
<evidence type="ECO:0000313" key="2">
    <source>
        <dbReference type="Proteomes" id="UP000499080"/>
    </source>
</evidence>